<dbReference type="Gene3D" id="3.40.50.1240">
    <property type="entry name" value="Phosphoglycerate mutase-like"/>
    <property type="match status" value="1"/>
</dbReference>
<evidence type="ECO:0000313" key="2">
    <source>
        <dbReference type="Proteomes" id="UP000054166"/>
    </source>
</evidence>
<proteinExistence type="predicted"/>
<dbReference type="STRING" id="765440.A0A0C3BUY4"/>
<dbReference type="InParanoid" id="A0A0C3BUY4"/>
<dbReference type="Proteomes" id="UP000054166">
    <property type="component" value="Unassembled WGS sequence"/>
</dbReference>
<reference evidence="2" key="2">
    <citation type="submission" date="2015-01" db="EMBL/GenBank/DDBJ databases">
        <title>Evolutionary Origins and Diversification of the Mycorrhizal Mutualists.</title>
        <authorList>
            <consortium name="DOE Joint Genome Institute"/>
            <consortium name="Mycorrhizal Genomics Consortium"/>
            <person name="Kohler A."/>
            <person name="Kuo A."/>
            <person name="Nagy L.G."/>
            <person name="Floudas D."/>
            <person name="Copeland A."/>
            <person name="Barry K.W."/>
            <person name="Cichocki N."/>
            <person name="Veneault-Fourrey C."/>
            <person name="LaButti K."/>
            <person name="Lindquist E.A."/>
            <person name="Lipzen A."/>
            <person name="Lundell T."/>
            <person name="Morin E."/>
            <person name="Murat C."/>
            <person name="Riley R."/>
            <person name="Ohm R."/>
            <person name="Sun H."/>
            <person name="Tunlid A."/>
            <person name="Henrissat B."/>
            <person name="Grigoriev I.V."/>
            <person name="Hibbett D.S."/>
            <person name="Martin F."/>
        </authorList>
    </citation>
    <scope>NUCLEOTIDE SEQUENCE [LARGE SCALE GENOMIC DNA]</scope>
    <source>
        <strain evidence="2">F 1598</strain>
    </source>
</reference>
<gene>
    <name evidence="1" type="ORF">PILCRDRAFT_1681</name>
</gene>
<accession>A0A0C3BUY4</accession>
<dbReference type="InterPro" id="IPR029033">
    <property type="entry name" value="His_PPase_superfam"/>
</dbReference>
<dbReference type="SUPFAM" id="SSF53254">
    <property type="entry name" value="Phosphoglycerate mutase-like"/>
    <property type="match status" value="1"/>
</dbReference>
<keyword evidence="2" id="KW-1185">Reference proteome</keyword>
<name>A0A0C3BUY4_PILCF</name>
<dbReference type="OrthoDB" id="354304at2759"/>
<sequence length="199" mass="22299">MVVCPWTLDNPLTAYGRQQAEGLGHDWKDVHIDALYSSTSPCAYDTALQIAEHNHDTTLKAAKGSLFDNRRMGQQVIAAIHAGDTELAANLYMGLRPSENGATPRHYRPPVGGNSPEDVAFRAKTCLIRLLKHHGKDLDEPPKEFLDEVVINSPNVLPKGIPHAVIVSHNIFMSELYEVMFRWDTPYRMMTCNYGLGEW</sequence>
<evidence type="ECO:0000313" key="1">
    <source>
        <dbReference type="EMBL" id="KIM90368.1"/>
    </source>
</evidence>
<dbReference type="AlphaFoldDB" id="A0A0C3BUY4"/>
<dbReference type="EMBL" id="KN832973">
    <property type="protein sequence ID" value="KIM90368.1"/>
    <property type="molecule type" value="Genomic_DNA"/>
</dbReference>
<organism evidence="1 2">
    <name type="scientific">Piloderma croceum (strain F 1598)</name>
    <dbReference type="NCBI Taxonomy" id="765440"/>
    <lineage>
        <taxon>Eukaryota</taxon>
        <taxon>Fungi</taxon>
        <taxon>Dikarya</taxon>
        <taxon>Basidiomycota</taxon>
        <taxon>Agaricomycotina</taxon>
        <taxon>Agaricomycetes</taxon>
        <taxon>Agaricomycetidae</taxon>
        <taxon>Atheliales</taxon>
        <taxon>Atheliaceae</taxon>
        <taxon>Piloderma</taxon>
    </lineage>
</organism>
<dbReference type="Pfam" id="PF00300">
    <property type="entry name" value="His_Phos_1"/>
    <property type="match status" value="1"/>
</dbReference>
<dbReference type="HOGENOM" id="CLU_090713_0_0_1"/>
<reference evidence="1 2" key="1">
    <citation type="submission" date="2014-04" db="EMBL/GenBank/DDBJ databases">
        <authorList>
            <consortium name="DOE Joint Genome Institute"/>
            <person name="Kuo A."/>
            <person name="Tarkka M."/>
            <person name="Buscot F."/>
            <person name="Kohler A."/>
            <person name="Nagy L.G."/>
            <person name="Floudas D."/>
            <person name="Copeland A."/>
            <person name="Barry K.W."/>
            <person name="Cichocki N."/>
            <person name="Veneault-Fourrey C."/>
            <person name="LaButti K."/>
            <person name="Lindquist E.A."/>
            <person name="Lipzen A."/>
            <person name="Lundell T."/>
            <person name="Morin E."/>
            <person name="Murat C."/>
            <person name="Sun H."/>
            <person name="Tunlid A."/>
            <person name="Henrissat B."/>
            <person name="Grigoriev I.V."/>
            <person name="Hibbett D.S."/>
            <person name="Martin F."/>
            <person name="Nordberg H.P."/>
            <person name="Cantor M.N."/>
            <person name="Hua S.X."/>
        </authorList>
    </citation>
    <scope>NUCLEOTIDE SEQUENCE [LARGE SCALE GENOMIC DNA]</scope>
    <source>
        <strain evidence="1 2">F 1598</strain>
    </source>
</reference>
<dbReference type="InterPro" id="IPR013078">
    <property type="entry name" value="His_Pase_superF_clade-1"/>
</dbReference>
<protein>
    <submittedName>
        <fullName evidence="1">Uncharacterized protein</fullName>
    </submittedName>
</protein>